<protein>
    <recommendedName>
        <fullName evidence="4">Metallopeptidase family protein</fullName>
    </recommendedName>
</protein>
<comment type="caution">
    <text evidence="2">The sequence shown here is derived from an EMBL/GenBank/DDBJ whole genome shotgun (WGS) entry which is preliminary data.</text>
</comment>
<dbReference type="SUPFAM" id="SSF55486">
    <property type="entry name" value="Metalloproteases ('zincins'), catalytic domain"/>
    <property type="match status" value="1"/>
</dbReference>
<dbReference type="Proteomes" id="UP000216311">
    <property type="component" value="Unassembled WGS sequence"/>
</dbReference>
<evidence type="ECO:0000313" key="3">
    <source>
        <dbReference type="Proteomes" id="UP000216311"/>
    </source>
</evidence>
<keyword evidence="3" id="KW-1185">Reference proteome</keyword>
<accession>A0A255H2J5</accession>
<evidence type="ECO:0000313" key="2">
    <source>
        <dbReference type="EMBL" id="OYO20824.1"/>
    </source>
</evidence>
<dbReference type="InterPro" id="IPR038555">
    <property type="entry name" value="Zincin_1_sf"/>
</dbReference>
<evidence type="ECO:0000256" key="1">
    <source>
        <dbReference type="SAM" id="MobiDB-lite"/>
    </source>
</evidence>
<organism evidence="2 3">
    <name type="scientific">Enemella dayhoffiae</name>
    <dbReference type="NCBI Taxonomy" id="2016507"/>
    <lineage>
        <taxon>Bacteria</taxon>
        <taxon>Bacillati</taxon>
        <taxon>Actinomycetota</taxon>
        <taxon>Actinomycetes</taxon>
        <taxon>Propionibacteriales</taxon>
        <taxon>Propionibacteriaceae</taxon>
        <taxon>Enemella</taxon>
    </lineage>
</organism>
<dbReference type="EMBL" id="NMVQ01000023">
    <property type="protein sequence ID" value="OYO20824.1"/>
    <property type="molecule type" value="Genomic_DNA"/>
</dbReference>
<dbReference type="AlphaFoldDB" id="A0A255H2J5"/>
<dbReference type="OrthoDB" id="4966605at2"/>
<name>A0A255H2J5_9ACTN</name>
<dbReference type="InterPro" id="IPR010428">
    <property type="entry name" value="Zincin_1"/>
</dbReference>
<evidence type="ECO:0008006" key="4">
    <source>
        <dbReference type="Google" id="ProtNLM"/>
    </source>
</evidence>
<feature type="region of interest" description="Disordered" evidence="1">
    <location>
        <begin position="1"/>
        <end position="29"/>
    </location>
</feature>
<dbReference type="RefSeq" id="WP_094364251.1">
    <property type="nucleotide sequence ID" value="NZ_NMVQ01000023.1"/>
</dbReference>
<dbReference type="Pfam" id="PF06262">
    <property type="entry name" value="Zincin_1"/>
    <property type="match status" value="1"/>
</dbReference>
<dbReference type="Gene3D" id="3.30.2010.20">
    <property type="match status" value="1"/>
</dbReference>
<gene>
    <name evidence="2" type="ORF">CGZ93_11375</name>
</gene>
<dbReference type="CDD" id="cd12954">
    <property type="entry name" value="MMP_TTHA0227_like_1"/>
    <property type="match status" value="1"/>
</dbReference>
<sequence length="144" mass="15920">MSGHRDRHGRGLRGPLARPRPDGPAVPLDRARNRTAFFAEAITESVARISRVCPEALVRVQIGWEEVPHLAVAWTGRQVPLALAVEETEDRPARVVLYRRPLEHRAATPTGLKILVHRTVVEQLAALTGLSVETIDPEGYSDDL</sequence>
<reference evidence="2 3" key="1">
    <citation type="submission" date="2017-07" db="EMBL/GenBank/DDBJ databases">
        <title>Draft whole genome sequences of clinical Proprionibacteriaceae strains.</title>
        <authorList>
            <person name="Bernier A.-M."/>
            <person name="Bernard K."/>
            <person name="Domingo M.-C."/>
        </authorList>
    </citation>
    <scope>NUCLEOTIDE SEQUENCE [LARGE SCALE GENOMIC DNA]</scope>
    <source>
        <strain evidence="2 3">NML 130396</strain>
    </source>
</reference>
<feature type="compositionally biased region" description="Basic residues" evidence="1">
    <location>
        <begin position="1"/>
        <end position="11"/>
    </location>
</feature>
<proteinExistence type="predicted"/>